<sequence length="54" mass="5678">MRPGRAVASFDSTTGLLRGLSNYLAGRDAPLLDQLPAALEPAMNGLMAGVNRLH</sequence>
<dbReference type="RefSeq" id="WP_184727944.1">
    <property type="nucleotide sequence ID" value="NZ_JACHIW010000001.1"/>
</dbReference>
<gene>
    <name evidence="1" type="ORF">BJ970_004438</name>
</gene>
<dbReference type="Proteomes" id="UP000584374">
    <property type="component" value="Unassembled WGS sequence"/>
</dbReference>
<reference evidence="1 2" key="1">
    <citation type="submission" date="2020-08" db="EMBL/GenBank/DDBJ databases">
        <title>Sequencing the genomes of 1000 actinobacteria strains.</title>
        <authorList>
            <person name="Klenk H.-P."/>
        </authorList>
    </citation>
    <scope>NUCLEOTIDE SEQUENCE [LARGE SCALE GENOMIC DNA]</scope>
    <source>
        <strain evidence="1 2">DSM 45584</strain>
    </source>
</reference>
<evidence type="ECO:0000313" key="2">
    <source>
        <dbReference type="Proteomes" id="UP000584374"/>
    </source>
</evidence>
<keyword evidence="2" id="KW-1185">Reference proteome</keyword>
<accession>A0A840Q852</accession>
<evidence type="ECO:0000313" key="1">
    <source>
        <dbReference type="EMBL" id="MBB5156904.1"/>
    </source>
</evidence>
<organism evidence="1 2">
    <name type="scientific">Saccharopolyspora phatthalungensis</name>
    <dbReference type="NCBI Taxonomy" id="664693"/>
    <lineage>
        <taxon>Bacteria</taxon>
        <taxon>Bacillati</taxon>
        <taxon>Actinomycetota</taxon>
        <taxon>Actinomycetes</taxon>
        <taxon>Pseudonocardiales</taxon>
        <taxon>Pseudonocardiaceae</taxon>
        <taxon>Saccharopolyspora</taxon>
    </lineage>
</organism>
<dbReference type="AlphaFoldDB" id="A0A840Q852"/>
<dbReference type="EMBL" id="JACHIW010000001">
    <property type="protein sequence ID" value="MBB5156904.1"/>
    <property type="molecule type" value="Genomic_DNA"/>
</dbReference>
<proteinExistence type="predicted"/>
<name>A0A840Q852_9PSEU</name>
<comment type="caution">
    <text evidence="1">The sequence shown here is derived from an EMBL/GenBank/DDBJ whole genome shotgun (WGS) entry which is preliminary data.</text>
</comment>
<protein>
    <submittedName>
        <fullName evidence="1">Uncharacterized protein</fullName>
    </submittedName>
</protein>